<name>A0A3M7D0D6_HORWE</name>
<keyword evidence="8" id="KW-0539">Nucleus</keyword>
<keyword evidence="4" id="KW-0963">Cytoplasm</keyword>
<keyword evidence="6" id="KW-0805">Transcription regulation</keyword>
<dbReference type="AlphaFoldDB" id="A0A3M7D0D6"/>
<reference evidence="10 11" key="1">
    <citation type="journal article" date="2018" name="BMC Genomics">
        <title>Genomic evidence for intraspecific hybridization in a clonal and extremely halotolerant yeast.</title>
        <authorList>
            <person name="Gostincar C."/>
            <person name="Stajich J.E."/>
            <person name="Zupancic J."/>
            <person name="Zalar P."/>
            <person name="Gunde-Cimerman N."/>
        </authorList>
    </citation>
    <scope>NUCLEOTIDE SEQUENCE [LARGE SCALE GENOMIC DNA]</scope>
    <source>
        <strain evidence="10 11">EXF-151</strain>
    </source>
</reference>
<proteinExistence type="inferred from homology"/>
<dbReference type="EMBL" id="QWIN01000157">
    <property type="protein sequence ID" value="RMY57680.1"/>
    <property type="molecule type" value="Genomic_DNA"/>
</dbReference>
<accession>A0A3M7D0D6</accession>
<dbReference type="InterPro" id="IPR013734">
    <property type="entry name" value="TF_Nrm1/Whi5"/>
</dbReference>
<dbReference type="Pfam" id="PF08528">
    <property type="entry name" value="Whi5"/>
    <property type="match status" value="1"/>
</dbReference>
<feature type="compositionally biased region" description="Polar residues" evidence="9">
    <location>
        <begin position="1"/>
        <end position="10"/>
    </location>
</feature>
<feature type="region of interest" description="Disordered" evidence="9">
    <location>
        <begin position="80"/>
        <end position="112"/>
    </location>
</feature>
<evidence type="ECO:0000256" key="4">
    <source>
        <dbReference type="ARBA" id="ARBA00022490"/>
    </source>
</evidence>
<feature type="region of interest" description="Disordered" evidence="9">
    <location>
        <begin position="146"/>
        <end position="176"/>
    </location>
</feature>
<feature type="region of interest" description="Disordered" evidence="9">
    <location>
        <begin position="46"/>
        <end position="68"/>
    </location>
</feature>
<evidence type="ECO:0000256" key="9">
    <source>
        <dbReference type="SAM" id="MobiDB-lite"/>
    </source>
</evidence>
<evidence type="ECO:0000256" key="1">
    <source>
        <dbReference type="ARBA" id="ARBA00004123"/>
    </source>
</evidence>
<dbReference type="GO" id="GO:0005737">
    <property type="term" value="C:cytoplasm"/>
    <property type="evidence" value="ECO:0007669"/>
    <property type="project" value="UniProtKB-SubCell"/>
</dbReference>
<keyword evidence="7" id="KW-0804">Transcription</keyword>
<evidence type="ECO:0000313" key="11">
    <source>
        <dbReference type="Proteomes" id="UP000270230"/>
    </source>
</evidence>
<comment type="caution">
    <text evidence="10">The sequence shown here is derived from an EMBL/GenBank/DDBJ whole genome shotgun (WGS) entry which is preliminary data.</text>
</comment>
<dbReference type="GO" id="GO:0005634">
    <property type="term" value="C:nucleus"/>
    <property type="evidence" value="ECO:0007669"/>
    <property type="project" value="UniProtKB-SubCell"/>
</dbReference>
<evidence type="ECO:0000256" key="5">
    <source>
        <dbReference type="ARBA" id="ARBA00022491"/>
    </source>
</evidence>
<comment type="similarity">
    <text evidence="3">Belongs to the WHI5/NRM1 family.</text>
</comment>
<evidence type="ECO:0000313" key="10">
    <source>
        <dbReference type="EMBL" id="RMY57680.1"/>
    </source>
</evidence>
<feature type="compositionally biased region" description="Polar residues" evidence="9">
    <location>
        <begin position="148"/>
        <end position="164"/>
    </location>
</feature>
<evidence type="ECO:0000256" key="2">
    <source>
        <dbReference type="ARBA" id="ARBA00004496"/>
    </source>
</evidence>
<keyword evidence="5" id="KW-0678">Repressor</keyword>
<sequence length="437" mass="47744">MASSDNNRSAAIQHVHTHTHPAPQRRVLGDVSPNVKLASSAIGLLKNGKPMASSPLKRSYTASFDQGAGLKYLKRRRLSEDETLSEQVGNNRQDARRSSGSVFGGNRSASVGDAAEADVGLRPLHIEQQERTHSVPVMQEQYEPMMPTVQQESPTEPNTPTSNGDEPKQHSSAERHSFSSLINYDPSSQVSYSNNHNATANINAAISATIEHQSSIPGLSRAQLLKLRLRVAMYKVQTNQTHLPFESLTHAGRDVDGRATSEVVEEAVAQLKREAYLKQEQQQQQRQREQESTNPPNDEPVPRLLPAPVLKPTAYSSRQVVFEEADPPSSPPASDSSVRRGSEADQQISTQPPDVPQPDNVECIDDGSTQLPGGERGEDTDLSNSLDKGRVAEGCGPENEMEKARERKVKTITVNAHAEYSQDPLPSKEISLPNAVL</sequence>
<evidence type="ECO:0000256" key="8">
    <source>
        <dbReference type="ARBA" id="ARBA00023242"/>
    </source>
</evidence>
<feature type="region of interest" description="Disordered" evidence="9">
    <location>
        <begin position="277"/>
        <end position="306"/>
    </location>
</feature>
<feature type="region of interest" description="Disordered" evidence="9">
    <location>
        <begin position="322"/>
        <end position="405"/>
    </location>
</feature>
<gene>
    <name evidence="10" type="ORF">D0865_02991</name>
</gene>
<evidence type="ECO:0000256" key="6">
    <source>
        <dbReference type="ARBA" id="ARBA00023015"/>
    </source>
</evidence>
<feature type="region of interest" description="Disordered" evidence="9">
    <location>
        <begin position="1"/>
        <end position="30"/>
    </location>
</feature>
<evidence type="ECO:0000256" key="3">
    <source>
        <dbReference type="ARBA" id="ARBA00006922"/>
    </source>
</evidence>
<feature type="compositionally biased region" description="Basic and acidic residues" evidence="9">
    <location>
        <begin position="165"/>
        <end position="176"/>
    </location>
</feature>
<protein>
    <submittedName>
        <fullName evidence="10">Uncharacterized protein</fullName>
    </submittedName>
</protein>
<dbReference type="Proteomes" id="UP000270230">
    <property type="component" value="Unassembled WGS sequence"/>
</dbReference>
<dbReference type="OrthoDB" id="5345625at2759"/>
<evidence type="ECO:0000256" key="7">
    <source>
        <dbReference type="ARBA" id="ARBA00023163"/>
    </source>
</evidence>
<organism evidence="10 11">
    <name type="scientific">Hortaea werneckii</name>
    <name type="common">Black yeast</name>
    <name type="synonym">Cladosporium werneckii</name>
    <dbReference type="NCBI Taxonomy" id="91943"/>
    <lineage>
        <taxon>Eukaryota</taxon>
        <taxon>Fungi</taxon>
        <taxon>Dikarya</taxon>
        <taxon>Ascomycota</taxon>
        <taxon>Pezizomycotina</taxon>
        <taxon>Dothideomycetes</taxon>
        <taxon>Dothideomycetidae</taxon>
        <taxon>Mycosphaerellales</taxon>
        <taxon>Teratosphaeriaceae</taxon>
        <taxon>Hortaea</taxon>
    </lineage>
</organism>
<comment type="subcellular location">
    <subcellularLocation>
        <location evidence="2">Cytoplasm</location>
    </subcellularLocation>
    <subcellularLocation>
        <location evidence="1">Nucleus</location>
    </subcellularLocation>
</comment>